<dbReference type="InterPro" id="IPR011032">
    <property type="entry name" value="GroES-like_sf"/>
</dbReference>
<gene>
    <name evidence="2" type="ORF">CBY09_17125</name>
</gene>
<dbReference type="Gene3D" id="3.90.180.10">
    <property type="entry name" value="Medium-chain alcohol dehydrogenases, catalytic domain"/>
    <property type="match status" value="1"/>
</dbReference>
<dbReference type="Proteomes" id="UP000215441">
    <property type="component" value="Unassembled WGS sequence"/>
</dbReference>
<dbReference type="GO" id="GO:0016491">
    <property type="term" value="F:oxidoreductase activity"/>
    <property type="evidence" value="ECO:0007669"/>
    <property type="project" value="InterPro"/>
</dbReference>
<dbReference type="EMBL" id="NOIG01000011">
    <property type="protein sequence ID" value="OYD48564.1"/>
    <property type="molecule type" value="Genomic_DNA"/>
</dbReference>
<evidence type="ECO:0000313" key="3">
    <source>
        <dbReference type="Proteomes" id="UP000215441"/>
    </source>
</evidence>
<comment type="caution">
    <text evidence="2">The sequence shown here is derived from an EMBL/GenBank/DDBJ whole genome shotgun (WGS) entry which is preliminary data.</text>
</comment>
<protein>
    <submittedName>
        <fullName evidence="2">Zn-dependent oxidoreductase</fullName>
    </submittedName>
</protein>
<dbReference type="Gene3D" id="3.40.50.720">
    <property type="entry name" value="NAD(P)-binding Rossmann-like Domain"/>
    <property type="match status" value="1"/>
</dbReference>
<dbReference type="Pfam" id="PF13602">
    <property type="entry name" value="ADH_zinc_N_2"/>
    <property type="match status" value="1"/>
</dbReference>
<proteinExistence type="predicted"/>
<evidence type="ECO:0000259" key="1">
    <source>
        <dbReference type="SMART" id="SM00829"/>
    </source>
</evidence>
<dbReference type="Pfam" id="PF08240">
    <property type="entry name" value="ADH_N"/>
    <property type="match status" value="1"/>
</dbReference>
<dbReference type="InterPro" id="IPR020843">
    <property type="entry name" value="ER"/>
</dbReference>
<dbReference type="RefSeq" id="WP_094290805.1">
    <property type="nucleotide sequence ID" value="NZ_NOIG01000011.1"/>
</dbReference>
<dbReference type="CDD" id="cd08267">
    <property type="entry name" value="MDR1"/>
    <property type="match status" value="1"/>
</dbReference>
<keyword evidence="3" id="KW-1185">Reference proteome</keyword>
<reference evidence="2 3" key="1">
    <citation type="submission" date="2017-07" db="EMBL/GenBank/DDBJ databases">
        <title>Acidovorax KNDSW TSA 6 genome sequence and assembly.</title>
        <authorList>
            <person name="Mayilraj S."/>
        </authorList>
    </citation>
    <scope>NUCLEOTIDE SEQUENCE [LARGE SCALE GENOMIC DNA]</scope>
    <source>
        <strain evidence="2 3">KNDSW-TSA6</strain>
    </source>
</reference>
<feature type="domain" description="Enoyl reductase (ER)" evidence="1">
    <location>
        <begin position="21"/>
        <end position="327"/>
    </location>
</feature>
<dbReference type="AlphaFoldDB" id="A0A235EHR9"/>
<evidence type="ECO:0000313" key="2">
    <source>
        <dbReference type="EMBL" id="OYD48564.1"/>
    </source>
</evidence>
<dbReference type="SUPFAM" id="SSF51735">
    <property type="entry name" value="NAD(P)-binding Rossmann-fold domains"/>
    <property type="match status" value="1"/>
</dbReference>
<sequence length="330" mass="34368">MHTLTLPTSTTMLAWVCTRYGGTDVLRLRTLPRPVPGPRDVLVRVLAASVSSADMRVRTQKLPRGFGLLGRLAFGITRPRQPVLGTDVAGVVEAVGRAVTGFAPGDAVVGVAGVAMGGHAEYCLLPGTRPLVHKPARLSFVDAACLPFGGLAALHFLNKANLRAGESLLVIGAAGAVGSAMVQLARHRGAHVTAVCSGGNVALARALGAQAVIDYTEEDFTQDPQQWDVVADTVGASSFAACLPRLTEHGRYLAVAGSLAQVLARPRGTRRSIGGPAAERPEDLQTLMDLAQAGVLRPVLDCAYPFADLPAAHAYVETGRKRGAVVVALP</sequence>
<dbReference type="InterPro" id="IPR013154">
    <property type="entry name" value="ADH-like_N"/>
</dbReference>
<dbReference type="SUPFAM" id="SSF50129">
    <property type="entry name" value="GroES-like"/>
    <property type="match status" value="1"/>
</dbReference>
<accession>A0A235EHR9</accession>
<dbReference type="InterPro" id="IPR050700">
    <property type="entry name" value="YIM1/Zinc_Alcohol_DH_Fams"/>
</dbReference>
<dbReference type="InterPro" id="IPR036291">
    <property type="entry name" value="NAD(P)-bd_dom_sf"/>
</dbReference>
<name>A0A235EHR9_9BURK</name>
<dbReference type="PANTHER" id="PTHR11695:SF648">
    <property type="entry name" value="ZINC-BINDING OXIDOREDUCTASE"/>
    <property type="match status" value="1"/>
</dbReference>
<organism evidence="2 3">
    <name type="scientific">Acidovorax kalamii</name>
    <dbReference type="NCBI Taxonomy" id="2004485"/>
    <lineage>
        <taxon>Bacteria</taxon>
        <taxon>Pseudomonadati</taxon>
        <taxon>Pseudomonadota</taxon>
        <taxon>Betaproteobacteria</taxon>
        <taxon>Burkholderiales</taxon>
        <taxon>Comamonadaceae</taxon>
        <taxon>Acidovorax</taxon>
    </lineage>
</organism>
<dbReference type="PANTHER" id="PTHR11695">
    <property type="entry name" value="ALCOHOL DEHYDROGENASE RELATED"/>
    <property type="match status" value="1"/>
</dbReference>
<dbReference type="OrthoDB" id="9787435at2"/>
<dbReference type="SMART" id="SM00829">
    <property type="entry name" value="PKS_ER"/>
    <property type="match status" value="1"/>
</dbReference>